<dbReference type="Proteomes" id="UP000218165">
    <property type="component" value="Chromosome"/>
</dbReference>
<organism evidence="1 2">
    <name type="scientific">Brachybacterium vulturis</name>
    <dbReference type="NCBI Taxonomy" id="2017484"/>
    <lineage>
        <taxon>Bacteria</taxon>
        <taxon>Bacillati</taxon>
        <taxon>Actinomycetota</taxon>
        <taxon>Actinomycetes</taxon>
        <taxon>Micrococcales</taxon>
        <taxon>Dermabacteraceae</taxon>
        <taxon>Brachybacterium</taxon>
    </lineage>
</organism>
<evidence type="ECO:0000313" key="2">
    <source>
        <dbReference type="Proteomes" id="UP000218165"/>
    </source>
</evidence>
<dbReference type="KEGG" id="brz:CFK38_06915"/>
<keyword evidence="2" id="KW-1185">Reference proteome</keyword>
<protein>
    <recommendedName>
        <fullName evidence="3">Pilus assembly protein CpaE</fullName>
    </recommendedName>
</protein>
<dbReference type="OrthoDB" id="3295834at2"/>
<name>A0A291GMM6_9MICO</name>
<evidence type="ECO:0008006" key="3">
    <source>
        <dbReference type="Google" id="ProtNLM"/>
    </source>
</evidence>
<dbReference type="AlphaFoldDB" id="A0A291GMM6"/>
<evidence type="ECO:0000313" key="1">
    <source>
        <dbReference type="EMBL" id="ATG51286.1"/>
    </source>
</evidence>
<reference evidence="2" key="1">
    <citation type="submission" date="2017-09" db="EMBL/GenBank/DDBJ databases">
        <title>Brachybacterium sp. VM2412.</title>
        <authorList>
            <person name="Tak E.J."/>
            <person name="Bae J.-W."/>
        </authorList>
    </citation>
    <scope>NUCLEOTIDE SEQUENCE [LARGE SCALE GENOMIC DNA]</scope>
    <source>
        <strain evidence="2">VM2412</strain>
    </source>
</reference>
<proteinExistence type="predicted"/>
<dbReference type="EMBL" id="CP023563">
    <property type="protein sequence ID" value="ATG51286.1"/>
    <property type="molecule type" value="Genomic_DNA"/>
</dbReference>
<accession>A0A291GMM6</accession>
<sequence>MIDIDVARKLRDAGLAWQPADGDRFVIDVQELRNEVFMLSSMVIERVLGRAGLPLLRFNGTTEWALDSVEQHEVVWIPREDQLREVLGEDFLALRRADDGTFTVTLRTADAAVREVPAPHAEDALAGALLIRLTAG</sequence>
<dbReference type="RefSeq" id="WP_096802418.1">
    <property type="nucleotide sequence ID" value="NZ_CP023563.1"/>
</dbReference>
<gene>
    <name evidence="1" type="ORF">CFK38_06915</name>
</gene>